<dbReference type="Pfam" id="PF03524">
    <property type="entry name" value="CagX"/>
    <property type="match status" value="1"/>
</dbReference>
<organism evidence="3">
    <name type="scientific">Leptotrichia rugosa</name>
    <dbReference type="NCBI Taxonomy" id="3239302"/>
    <lineage>
        <taxon>Bacteria</taxon>
        <taxon>Fusobacteriati</taxon>
        <taxon>Fusobacteriota</taxon>
        <taxon>Fusobacteriia</taxon>
        <taxon>Fusobacteriales</taxon>
        <taxon>Leptotrichiaceae</taxon>
        <taxon>Leptotrichia</taxon>
    </lineage>
</organism>
<name>A0AB39VID2_9FUSO</name>
<dbReference type="RefSeq" id="WP_094079245.1">
    <property type="nucleotide sequence ID" value="NZ_CP165644.1"/>
</dbReference>
<protein>
    <submittedName>
        <fullName evidence="3">TrbG/VirB9 family P-type conjugative transfer protein</fullName>
    </submittedName>
</protein>
<dbReference type="KEGG" id="lrug:AB8B22_01650"/>
<sequence>MKKINKINKILIKALIFLIFGIFIQAEENKENFLSQESISKMQIKKLLSGKQDAIKRVATTFDYYSDSIYDIYVTPDFVTMIKFDPEEEIIAVIGGNNSNFEMEQEFGGEDNSVYLFVRPTDLDITSNVNVITNKRIYMFNLYSTLEIFNPFVKFNYLTSENDMKTKIPVKKDFNKNSILMDVNKMDSNYMVTNKNLPFAPTQVFTDGIKTVIILPEEIQEAPVIMVKGTSGNGFEVVNFEYEFNKIIVHRKIKEAVLKLGKKQVRIKHK</sequence>
<proteinExistence type="inferred from homology"/>
<keyword evidence="2" id="KW-0732">Signal</keyword>
<dbReference type="InterPro" id="IPR038161">
    <property type="entry name" value="VirB9/CagX/TrbG_C_sf"/>
</dbReference>
<dbReference type="AlphaFoldDB" id="A0AB39VID2"/>
<gene>
    <name evidence="3" type="ORF">AB8B22_01650</name>
</gene>
<evidence type="ECO:0000256" key="1">
    <source>
        <dbReference type="ARBA" id="ARBA00006135"/>
    </source>
</evidence>
<accession>A0AB39VID2</accession>
<dbReference type="InterPro" id="IPR033645">
    <property type="entry name" value="VirB9/CagX/TrbG_C"/>
</dbReference>
<evidence type="ECO:0000256" key="2">
    <source>
        <dbReference type="ARBA" id="ARBA00022729"/>
    </source>
</evidence>
<dbReference type="Gene3D" id="2.60.40.2500">
    <property type="match status" value="1"/>
</dbReference>
<dbReference type="InterPro" id="IPR010258">
    <property type="entry name" value="Conjugal_tfr_TrbG/VirB9/CagX"/>
</dbReference>
<dbReference type="CDD" id="cd06911">
    <property type="entry name" value="VirB9_CagX_TrbG"/>
    <property type="match status" value="1"/>
</dbReference>
<reference evidence="3" key="1">
    <citation type="submission" date="2024-07" db="EMBL/GenBank/DDBJ databases">
        <authorList>
            <person name="Li X.-J."/>
            <person name="Wang X."/>
        </authorList>
    </citation>
    <scope>NUCLEOTIDE SEQUENCE</scope>
    <source>
        <strain evidence="3">HSP-334</strain>
    </source>
</reference>
<dbReference type="EMBL" id="CP165644">
    <property type="protein sequence ID" value="XDU67141.1"/>
    <property type="molecule type" value="Genomic_DNA"/>
</dbReference>
<comment type="similarity">
    <text evidence="1">Belongs to the TrbG/VirB9 family.</text>
</comment>
<evidence type="ECO:0000313" key="3">
    <source>
        <dbReference type="EMBL" id="XDU67141.1"/>
    </source>
</evidence>